<evidence type="ECO:0000313" key="3">
    <source>
        <dbReference type="Proteomes" id="UP000033632"/>
    </source>
</evidence>
<feature type="domain" description="Co-chaperone DjlA N-terminal" evidence="1">
    <location>
        <begin position="44"/>
        <end position="156"/>
    </location>
</feature>
<dbReference type="Proteomes" id="UP000033632">
    <property type="component" value="Unassembled WGS sequence"/>
</dbReference>
<gene>
    <name evidence="2" type="ORF">VE25_19290</name>
</gene>
<dbReference type="OrthoDB" id="7949255at2"/>
<accession>A0A0F5FE44</accession>
<dbReference type="PATRIC" id="fig|443610.3.peg.2175"/>
<dbReference type="SUPFAM" id="SSF158682">
    <property type="entry name" value="TerB-like"/>
    <property type="match status" value="1"/>
</dbReference>
<dbReference type="STRING" id="443610.VE25_19290"/>
<reference evidence="2 3" key="1">
    <citation type="submission" date="2015-03" db="EMBL/GenBank/DDBJ databases">
        <authorList>
            <person name="Hassan Y.I."/>
            <person name="Lepp D."/>
            <person name="Li X.-Z."/>
            <person name="Zhou T."/>
        </authorList>
    </citation>
    <scope>NUCLEOTIDE SEQUENCE [LARGE SCALE GENOMIC DNA]</scope>
    <source>
        <strain evidence="2 3">BD-c194</strain>
    </source>
</reference>
<evidence type="ECO:0000313" key="2">
    <source>
        <dbReference type="EMBL" id="KKB07179.1"/>
    </source>
</evidence>
<comment type="caution">
    <text evidence="2">The sequence shown here is derived from an EMBL/GenBank/DDBJ whole genome shotgun (WGS) entry which is preliminary data.</text>
</comment>
<organism evidence="2 3">
    <name type="scientific">Devosia geojensis</name>
    <dbReference type="NCBI Taxonomy" id="443610"/>
    <lineage>
        <taxon>Bacteria</taxon>
        <taxon>Pseudomonadati</taxon>
        <taxon>Pseudomonadota</taxon>
        <taxon>Alphaproteobacteria</taxon>
        <taxon>Hyphomicrobiales</taxon>
        <taxon>Devosiaceae</taxon>
        <taxon>Devosia</taxon>
    </lineage>
</organism>
<dbReference type="RefSeq" id="WP_046110297.1">
    <property type="nucleotide sequence ID" value="NZ_JZEX01000173.1"/>
</dbReference>
<dbReference type="CDD" id="cd07177">
    <property type="entry name" value="terB_like"/>
    <property type="match status" value="1"/>
</dbReference>
<proteinExistence type="predicted"/>
<dbReference type="Gene3D" id="1.10.3680.10">
    <property type="entry name" value="TerB-like"/>
    <property type="match status" value="1"/>
</dbReference>
<sequence>MSKDKNTDKDPFLRGARLRARQDANAREMHHDAGRATTEEFFQALVAAVAVIAHADGRLELAERRTLVEAFTTSPAMAGFSVAELAQELAEHSRAYGYDPQSADQRALASLSASKLSGEERQSLLRICHQVITADGMVHPVELGALHRVERALGLAGGSL</sequence>
<dbReference type="InterPro" id="IPR029024">
    <property type="entry name" value="TerB-like"/>
</dbReference>
<name>A0A0F5FE44_9HYPH</name>
<keyword evidence="3" id="KW-1185">Reference proteome</keyword>
<dbReference type="EMBL" id="JZEX01000173">
    <property type="protein sequence ID" value="KKB07179.1"/>
    <property type="molecule type" value="Genomic_DNA"/>
</dbReference>
<evidence type="ECO:0000259" key="1">
    <source>
        <dbReference type="Pfam" id="PF05099"/>
    </source>
</evidence>
<dbReference type="Pfam" id="PF05099">
    <property type="entry name" value="TerB"/>
    <property type="match status" value="1"/>
</dbReference>
<dbReference type="AlphaFoldDB" id="A0A0F5FE44"/>
<protein>
    <recommendedName>
        <fullName evidence="1">Co-chaperone DjlA N-terminal domain-containing protein</fullName>
    </recommendedName>
</protein>
<dbReference type="InterPro" id="IPR007791">
    <property type="entry name" value="DjlA_N"/>
</dbReference>